<dbReference type="AlphaFoldDB" id="A0A2S1TMB2"/>
<sequence>MMYFHPSHILFFSSLMLAIILGLSSNSIFIMWLSMEATLLSFIPLTLKKNKYSTESSIKYFLIQSLASILFIMGAITSSSYLISPFLMMFSLLMKMGAAPTHQWMPPVAEGMSWPSFYLLITSQKIIPLTMYMFITKHQYMYFMSITFIIISALIGSLVGLSQTSLQKILVYSSISHMSWLLTATLMNNFFWIMYFLLYSFVLASVVVPFHLNSIFSINQMIYKNKNHLGFFNSLALLSLGGMPPFTGFIPKLIMTTELTKMSYSFLLFPLLTSTFISLFFYIRMVLLSILSSLTTTYSNPIMFSLTLTSILNLTGLLAPSILFLT</sequence>
<organism evidence="20">
    <name type="scientific">Epimeria frankei</name>
    <dbReference type="NCBI Taxonomy" id="2184360"/>
    <lineage>
        <taxon>Eukaryota</taxon>
        <taxon>Metazoa</taxon>
        <taxon>Ecdysozoa</taxon>
        <taxon>Arthropoda</taxon>
        <taxon>Crustacea</taxon>
        <taxon>Multicrustacea</taxon>
        <taxon>Malacostraca</taxon>
        <taxon>Eumalacostraca</taxon>
        <taxon>Peracarida</taxon>
        <taxon>Amphipoda</taxon>
        <taxon>Amphilochidea</taxon>
        <taxon>Amphilochida</taxon>
        <taxon>Amphilochidira</taxon>
        <taxon>Iphimedioidea</taxon>
        <taxon>Epimeriidae</taxon>
        <taxon>Epimeria</taxon>
    </lineage>
</organism>
<feature type="transmembrane region" description="Helical" evidence="18">
    <location>
        <begin position="232"/>
        <end position="254"/>
    </location>
</feature>
<feature type="transmembrane region" description="Helical" evidence="18">
    <location>
        <begin position="114"/>
        <end position="135"/>
    </location>
</feature>
<feature type="transmembrane region" description="Helical" evidence="18">
    <location>
        <begin position="193"/>
        <end position="212"/>
    </location>
</feature>
<dbReference type="Pfam" id="PF00361">
    <property type="entry name" value="Proton_antipo_M"/>
    <property type="match status" value="2"/>
</dbReference>
<feature type="transmembrane region" description="Helical" evidence="18">
    <location>
        <begin position="266"/>
        <end position="290"/>
    </location>
</feature>
<dbReference type="InterPro" id="IPR003917">
    <property type="entry name" value="NADH_UbQ_OxRdtase_chain2"/>
</dbReference>
<name>A0A2S1TMB2_9CRUS</name>
<evidence type="ECO:0000256" key="6">
    <source>
        <dbReference type="ARBA" id="ARBA00022448"/>
    </source>
</evidence>
<protein>
    <recommendedName>
        <fullName evidence="5 18">NADH-ubiquinone oxidoreductase chain 2</fullName>
        <ecNumber evidence="4 18">7.1.1.2</ecNumber>
    </recommendedName>
</protein>
<keyword evidence="13 18" id="KW-0520">NAD</keyword>
<comment type="catalytic activity">
    <reaction evidence="17 18">
        <text>a ubiquinone + NADH + 5 H(+)(in) = a ubiquinol + NAD(+) + 4 H(+)(out)</text>
        <dbReference type="Rhea" id="RHEA:29091"/>
        <dbReference type="Rhea" id="RHEA-COMP:9565"/>
        <dbReference type="Rhea" id="RHEA-COMP:9566"/>
        <dbReference type="ChEBI" id="CHEBI:15378"/>
        <dbReference type="ChEBI" id="CHEBI:16389"/>
        <dbReference type="ChEBI" id="CHEBI:17976"/>
        <dbReference type="ChEBI" id="CHEBI:57540"/>
        <dbReference type="ChEBI" id="CHEBI:57945"/>
        <dbReference type="EC" id="7.1.1.2"/>
    </reaction>
</comment>
<evidence type="ECO:0000256" key="15">
    <source>
        <dbReference type="ARBA" id="ARBA00023128"/>
    </source>
</evidence>
<evidence type="ECO:0000256" key="10">
    <source>
        <dbReference type="ARBA" id="ARBA00022967"/>
    </source>
</evidence>
<evidence type="ECO:0000256" key="7">
    <source>
        <dbReference type="ARBA" id="ARBA00022660"/>
    </source>
</evidence>
<comment type="function">
    <text evidence="18">Core subunit of the mitochondrial membrane respiratory chain NADH dehydrogenase (Complex I) which catalyzes electron transfer from NADH through the respiratory chain, using ubiquinone as an electron acceptor. Essential for the catalytic activity and assembly of complex I.</text>
</comment>
<keyword evidence="15 18" id="KW-0496">Mitochondrion</keyword>
<dbReference type="InterPro" id="IPR001750">
    <property type="entry name" value="ND/Mrp_TM"/>
</dbReference>
<evidence type="ECO:0000256" key="4">
    <source>
        <dbReference type="ARBA" id="ARBA00012944"/>
    </source>
</evidence>
<feature type="transmembrane region" description="Helical" evidence="18">
    <location>
        <begin position="142"/>
        <end position="163"/>
    </location>
</feature>
<dbReference type="PRINTS" id="PR01436">
    <property type="entry name" value="NADHDHGNASE2"/>
</dbReference>
<keyword evidence="16 18" id="KW-0472">Membrane</keyword>
<evidence type="ECO:0000313" key="20">
    <source>
        <dbReference type="EMBL" id="AWI62650.1"/>
    </source>
</evidence>
<evidence type="ECO:0000256" key="17">
    <source>
        <dbReference type="ARBA" id="ARBA00049551"/>
    </source>
</evidence>
<evidence type="ECO:0000256" key="14">
    <source>
        <dbReference type="ARBA" id="ARBA00023075"/>
    </source>
</evidence>
<feature type="transmembrane region" description="Helical" evidence="18">
    <location>
        <begin position="302"/>
        <end position="325"/>
    </location>
</feature>
<dbReference type="EMBL" id="MF361126">
    <property type="protein sequence ID" value="AWI62650.1"/>
    <property type="molecule type" value="Genomic_DNA"/>
</dbReference>
<feature type="transmembrane region" description="Helical" evidence="18">
    <location>
        <begin position="169"/>
        <end position="186"/>
    </location>
</feature>
<evidence type="ECO:0000256" key="2">
    <source>
        <dbReference type="ARBA" id="ARBA00004448"/>
    </source>
</evidence>
<gene>
    <name evidence="20" type="primary">ND2</name>
</gene>
<keyword evidence="9 18" id="KW-0999">Mitochondrion inner membrane</keyword>
<dbReference type="PANTHER" id="PTHR46552">
    <property type="entry name" value="NADH-UBIQUINONE OXIDOREDUCTASE CHAIN 2"/>
    <property type="match status" value="1"/>
</dbReference>
<evidence type="ECO:0000256" key="16">
    <source>
        <dbReference type="ARBA" id="ARBA00023136"/>
    </source>
</evidence>
<keyword evidence="14 18" id="KW-0830">Ubiquinone</keyword>
<evidence type="ECO:0000256" key="9">
    <source>
        <dbReference type="ARBA" id="ARBA00022792"/>
    </source>
</evidence>
<keyword evidence="11 18" id="KW-0249">Electron transport</keyword>
<evidence type="ECO:0000256" key="12">
    <source>
        <dbReference type="ARBA" id="ARBA00022989"/>
    </source>
</evidence>
<keyword evidence="8 18" id="KW-0812">Transmembrane</keyword>
<dbReference type="GO" id="GO:0006120">
    <property type="term" value="P:mitochondrial electron transport, NADH to ubiquinone"/>
    <property type="evidence" value="ECO:0007669"/>
    <property type="project" value="InterPro"/>
</dbReference>
<dbReference type="GO" id="GO:0005743">
    <property type="term" value="C:mitochondrial inner membrane"/>
    <property type="evidence" value="ECO:0007669"/>
    <property type="project" value="UniProtKB-SubCell"/>
</dbReference>
<keyword evidence="10 18" id="KW-1278">Translocase</keyword>
<proteinExistence type="inferred from homology"/>
<evidence type="ECO:0000256" key="11">
    <source>
        <dbReference type="ARBA" id="ARBA00022982"/>
    </source>
</evidence>
<dbReference type="PANTHER" id="PTHR46552:SF1">
    <property type="entry name" value="NADH-UBIQUINONE OXIDOREDUCTASE CHAIN 2"/>
    <property type="match status" value="1"/>
</dbReference>
<keyword evidence="6" id="KW-0813">Transport</keyword>
<geneLocation type="mitochondrion" evidence="20"/>
<evidence type="ECO:0000256" key="13">
    <source>
        <dbReference type="ARBA" id="ARBA00023027"/>
    </source>
</evidence>
<evidence type="ECO:0000256" key="8">
    <source>
        <dbReference type="ARBA" id="ARBA00022692"/>
    </source>
</evidence>
<comment type="function">
    <text evidence="1">Core subunit of the mitochondrial membrane respiratory chain NADH dehydrogenase (Complex I) that is believed to belong to the minimal assembly required for catalysis. Complex I functions in the transfer of electrons from NADH to the respiratory chain. The immediate electron acceptor for the enzyme is believed to be ubiquinone.</text>
</comment>
<keyword evidence="7 18" id="KW-0679">Respiratory chain</keyword>
<comment type="similarity">
    <text evidence="3 18">Belongs to the complex I subunit 2 family.</text>
</comment>
<comment type="subcellular location">
    <subcellularLocation>
        <location evidence="2 18">Mitochondrion inner membrane</location>
        <topology evidence="2 18">Multi-pass membrane protein</topology>
    </subcellularLocation>
</comment>
<evidence type="ECO:0000256" key="18">
    <source>
        <dbReference type="RuleBase" id="RU003403"/>
    </source>
</evidence>
<keyword evidence="12 18" id="KW-1133">Transmembrane helix</keyword>
<evidence type="ECO:0000259" key="19">
    <source>
        <dbReference type="Pfam" id="PF00361"/>
    </source>
</evidence>
<feature type="domain" description="NADH:quinone oxidoreductase/Mrp antiporter transmembrane" evidence="19">
    <location>
        <begin position="25"/>
        <end position="76"/>
    </location>
</feature>
<evidence type="ECO:0000256" key="5">
    <source>
        <dbReference type="ARBA" id="ARBA00021008"/>
    </source>
</evidence>
<feature type="domain" description="NADH:quinone oxidoreductase/Mrp antiporter transmembrane" evidence="19">
    <location>
        <begin position="79"/>
        <end position="277"/>
    </location>
</feature>
<evidence type="ECO:0000256" key="3">
    <source>
        <dbReference type="ARBA" id="ARBA00007012"/>
    </source>
</evidence>
<feature type="transmembrane region" description="Helical" evidence="18">
    <location>
        <begin position="7"/>
        <end position="23"/>
    </location>
</feature>
<dbReference type="InterPro" id="IPR050175">
    <property type="entry name" value="Complex_I_Subunit_2"/>
</dbReference>
<dbReference type="GO" id="GO:0008137">
    <property type="term" value="F:NADH dehydrogenase (ubiquinone) activity"/>
    <property type="evidence" value="ECO:0007669"/>
    <property type="project" value="UniProtKB-EC"/>
</dbReference>
<feature type="transmembrane region" description="Helical" evidence="18">
    <location>
        <begin position="68"/>
        <end position="94"/>
    </location>
</feature>
<evidence type="ECO:0000256" key="1">
    <source>
        <dbReference type="ARBA" id="ARBA00003257"/>
    </source>
</evidence>
<accession>A0A2S1TMB2</accession>
<dbReference type="EC" id="7.1.1.2" evidence="4 18"/>
<reference evidence="20" key="1">
    <citation type="journal article" date="2018" name="Sci. Rep.">
        <title>Cryptic species in a well-known habitat: applying taxonomics to the amphipod genus Epimeria (Crustacea, Peracarida).</title>
        <authorList>
            <person name="Beermann J."/>
            <person name="Westbury M.V."/>
            <person name="Hofreiter M."/>
            <person name="Hilgers L."/>
            <person name="Deister F."/>
            <person name="Neumann H."/>
            <person name="Raupach M.J."/>
        </authorList>
    </citation>
    <scope>NUCLEOTIDE SEQUENCE</scope>
</reference>